<dbReference type="PANTHER" id="PTHR23048">
    <property type="entry name" value="MYOSIN LIGHT CHAIN 1, 3"/>
    <property type="match status" value="1"/>
</dbReference>
<protein>
    <submittedName>
        <fullName evidence="2">Blast:Myosin-2 essential light chain</fullName>
    </submittedName>
</protein>
<sequence>MLDAMQGKRTLPQAGPPPELGCCHKQAELLELLPLVHNLWEMFNMFNPVEPAGIRVGEVGCCLDAMGLAPTQFWLQANMPQKFPTRLSFENVLTLYCKLANEECKPKAPDVLRALRVWDVKQSGKLPYSELRKMLTTIGDPIDAHHVFGVLASVSDINGNVHYEDLVANMNAHDAIAAETLRQARAYLQALGRNAVDMDMVKRDEFIDNLREADPECRGYIANRKLLELLNRNGTEFTARELDIITGSMKSNSRTDKGIDYRKFLHYIMDT</sequence>
<gene>
    <name evidence="2" type="ORF">DGUA_6G011281</name>
</gene>
<dbReference type="EMBL" id="OUUW01000003">
    <property type="protein sequence ID" value="SPP78600.1"/>
    <property type="molecule type" value="Genomic_DNA"/>
</dbReference>
<feature type="domain" description="EF-hand" evidence="1">
    <location>
        <begin position="106"/>
        <end position="141"/>
    </location>
</feature>
<dbReference type="Proteomes" id="UP000268350">
    <property type="component" value="Unassembled WGS sequence"/>
</dbReference>
<dbReference type="InterPro" id="IPR011992">
    <property type="entry name" value="EF-hand-dom_pair"/>
</dbReference>
<organism evidence="2 3">
    <name type="scientific">Drosophila guanche</name>
    <name type="common">Fruit fly</name>
    <dbReference type="NCBI Taxonomy" id="7266"/>
    <lineage>
        <taxon>Eukaryota</taxon>
        <taxon>Metazoa</taxon>
        <taxon>Ecdysozoa</taxon>
        <taxon>Arthropoda</taxon>
        <taxon>Hexapoda</taxon>
        <taxon>Insecta</taxon>
        <taxon>Pterygota</taxon>
        <taxon>Neoptera</taxon>
        <taxon>Endopterygota</taxon>
        <taxon>Diptera</taxon>
        <taxon>Brachycera</taxon>
        <taxon>Muscomorpha</taxon>
        <taxon>Ephydroidea</taxon>
        <taxon>Drosophilidae</taxon>
        <taxon>Drosophila</taxon>
        <taxon>Sophophora</taxon>
    </lineage>
</organism>
<dbReference type="OMA" id="GINYRRF"/>
<evidence type="ECO:0000259" key="1">
    <source>
        <dbReference type="PROSITE" id="PS50222"/>
    </source>
</evidence>
<dbReference type="OrthoDB" id="7859857at2759"/>
<name>A0A3B0JSZ9_DROGU</name>
<dbReference type="GO" id="GO:0005509">
    <property type="term" value="F:calcium ion binding"/>
    <property type="evidence" value="ECO:0007669"/>
    <property type="project" value="InterPro"/>
</dbReference>
<dbReference type="STRING" id="7266.A0A3B0JSZ9"/>
<evidence type="ECO:0000313" key="2">
    <source>
        <dbReference type="EMBL" id="SPP78600.1"/>
    </source>
</evidence>
<dbReference type="InterPro" id="IPR050230">
    <property type="entry name" value="CALM/Myosin/TropC-like"/>
</dbReference>
<dbReference type="Gene3D" id="1.10.238.10">
    <property type="entry name" value="EF-hand"/>
    <property type="match status" value="1"/>
</dbReference>
<dbReference type="AlphaFoldDB" id="A0A3B0JSZ9"/>
<dbReference type="PROSITE" id="PS50222">
    <property type="entry name" value="EF_HAND_2"/>
    <property type="match status" value="1"/>
</dbReference>
<dbReference type="PANTHER" id="PTHR23048:SF49">
    <property type="entry name" value="FI08416P-RELATED"/>
    <property type="match status" value="1"/>
</dbReference>
<reference evidence="3" key="1">
    <citation type="submission" date="2018-01" db="EMBL/GenBank/DDBJ databases">
        <authorList>
            <person name="Alioto T."/>
            <person name="Alioto T."/>
        </authorList>
    </citation>
    <scope>NUCLEOTIDE SEQUENCE [LARGE SCALE GENOMIC DNA]</scope>
</reference>
<dbReference type="GO" id="GO:0016460">
    <property type="term" value="C:myosin II complex"/>
    <property type="evidence" value="ECO:0007669"/>
    <property type="project" value="TreeGrafter"/>
</dbReference>
<dbReference type="SUPFAM" id="SSF47473">
    <property type="entry name" value="EF-hand"/>
    <property type="match status" value="2"/>
</dbReference>
<proteinExistence type="predicted"/>
<dbReference type="InterPro" id="IPR002048">
    <property type="entry name" value="EF_hand_dom"/>
</dbReference>
<keyword evidence="3" id="KW-1185">Reference proteome</keyword>
<dbReference type="GO" id="GO:0032036">
    <property type="term" value="F:myosin heavy chain binding"/>
    <property type="evidence" value="ECO:0007669"/>
    <property type="project" value="TreeGrafter"/>
</dbReference>
<evidence type="ECO:0000313" key="3">
    <source>
        <dbReference type="Proteomes" id="UP000268350"/>
    </source>
</evidence>
<accession>A0A3B0JSZ9</accession>